<dbReference type="EMBL" id="QZEZ01000006">
    <property type="protein sequence ID" value="RJK94757.1"/>
    <property type="molecule type" value="Genomic_DNA"/>
</dbReference>
<keyword evidence="3" id="KW-1185">Reference proteome</keyword>
<feature type="chain" id="PRO_5017475836" evidence="1">
    <location>
        <begin position="25"/>
        <end position="352"/>
    </location>
</feature>
<evidence type="ECO:0000313" key="3">
    <source>
        <dbReference type="Proteomes" id="UP000265614"/>
    </source>
</evidence>
<dbReference type="Proteomes" id="UP000265614">
    <property type="component" value="Unassembled WGS sequence"/>
</dbReference>
<name>A0A3A3YVN7_9ACTN</name>
<comment type="caution">
    <text evidence="2">The sequence shown here is derived from an EMBL/GenBank/DDBJ whole genome shotgun (WGS) entry which is preliminary data.</text>
</comment>
<evidence type="ECO:0000256" key="1">
    <source>
        <dbReference type="SAM" id="SignalP"/>
    </source>
</evidence>
<evidence type="ECO:0000313" key="2">
    <source>
        <dbReference type="EMBL" id="RJK94757.1"/>
    </source>
</evidence>
<proteinExistence type="predicted"/>
<feature type="signal peptide" evidence="1">
    <location>
        <begin position="1"/>
        <end position="24"/>
    </location>
</feature>
<keyword evidence="1" id="KW-0732">Signal</keyword>
<dbReference type="RefSeq" id="WP_119950939.1">
    <property type="nucleotide sequence ID" value="NZ_QZEZ01000006.1"/>
</dbReference>
<protein>
    <submittedName>
        <fullName evidence="2">Uncharacterized protein</fullName>
    </submittedName>
</protein>
<dbReference type="AlphaFoldDB" id="A0A3A3YVN7"/>
<organism evidence="2 3">
    <name type="scientific">Vallicoccus soli</name>
    <dbReference type="NCBI Taxonomy" id="2339232"/>
    <lineage>
        <taxon>Bacteria</taxon>
        <taxon>Bacillati</taxon>
        <taxon>Actinomycetota</taxon>
        <taxon>Actinomycetes</taxon>
        <taxon>Motilibacterales</taxon>
        <taxon>Vallicoccaceae</taxon>
        <taxon>Vallicoccus</taxon>
    </lineage>
</organism>
<sequence>MKRLLVAGSLLLGVLVLCVSPAAADHDGFPHADARFALTDVTWDDRSRLRLRGEGRCSTTESGVLHGAVRHAVTTHNNFLRYPELPSPEVLEFRTSYTAPAQFRCDDVHRSVEVVFPDPGLLAGTRVGLHTEVRIGQVMLEVHQPHLQIPLRSGLARCVLRAELPRALPIDGIDRNVPVALTNTCYESSVTSFDIHAPVGGTWHRLHYSDLRHPEKRQIDVWPVRSTDLRLGSYRSSLWANRGYLALHESHTVVKYGSKTSLSARRAGERVELRACLAHYRPPARRFSPWRGARVTLQQQRRDGTWKYVKTAATDDVGCTRVPHLNRYAGTYRAVAWETDRVFGRTSSNVLR</sequence>
<accession>A0A3A3YVN7</accession>
<reference evidence="2 3" key="1">
    <citation type="submission" date="2018-09" db="EMBL/GenBank/DDBJ databases">
        <title>YIM 75000 draft genome.</title>
        <authorList>
            <person name="Tang S."/>
            <person name="Feng Y."/>
        </authorList>
    </citation>
    <scope>NUCLEOTIDE SEQUENCE [LARGE SCALE GENOMIC DNA]</scope>
    <source>
        <strain evidence="2 3">YIM 75000</strain>
    </source>
</reference>
<gene>
    <name evidence="2" type="ORF">D5H78_13040</name>
</gene>